<dbReference type="EMBL" id="CALYLK010000135">
    <property type="protein sequence ID" value="CAH8223840.1"/>
    <property type="molecule type" value="Genomic_DNA"/>
</dbReference>
<dbReference type="PANTHER" id="PTHR44846:SF16">
    <property type="entry name" value="TRANSCRIPTIONAL REGULATOR PHNF-RELATED"/>
    <property type="match status" value="1"/>
</dbReference>
<evidence type="ECO:0000259" key="5">
    <source>
        <dbReference type="PROSITE" id="PS50949"/>
    </source>
</evidence>
<dbReference type="Pfam" id="PF07702">
    <property type="entry name" value="UTRA"/>
    <property type="match status" value="1"/>
</dbReference>
<dbReference type="CDD" id="cd07377">
    <property type="entry name" value="WHTH_GntR"/>
    <property type="match status" value="1"/>
</dbReference>
<evidence type="ECO:0000256" key="2">
    <source>
        <dbReference type="ARBA" id="ARBA00023125"/>
    </source>
</evidence>
<reference evidence="6" key="1">
    <citation type="submission" date="2022-06" db="EMBL/GenBank/DDBJ databases">
        <authorList>
            <person name="Goudenege D."/>
            <person name="Le Roux F."/>
        </authorList>
    </citation>
    <scope>NUCLEOTIDE SEQUENCE</scope>
    <source>
        <strain evidence="6">12-063</strain>
    </source>
</reference>
<evidence type="ECO:0000256" key="1">
    <source>
        <dbReference type="ARBA" id="ARBA00023015"/>
    </source>
</evidence>
<evidence type="ECO:0000313" key="7">
    <source>
        <dbReference type="Proteomes" id="UP001152658"/>
    </source>
</evidence>
<dbReference type="PANTHER" id="PTHR44846">
    <property type="entry name" value="MANNOSYL-D-GLYCERATE TRANSPORT/METABOLISM SYSTEM REPRESSOR MNGR-RELATED"/>
    <property type="match status" value="1"/>
</dbReference>
<gene>
    <name evidence="6" type="primary">hutC</name>
    <name evidence="6" type="ORF">VAE063_940130</name>
</gene>
<dbReference type="InterPro" id="IPR028978">
    <property type="entry name" value="Chorismate_lyase_/UTRA_dom_sf"/>
</dbReference>
<sequence>MSGNITHRQYLNIAFFSHFINYLYIQLKPIIPMSASPLYKQIKQFILDNIETGHWPVGHRISTELELTEQFNVSRMTVNKAIRDLVSDGKLQRRPRLGTFVCAPEEKAESPLLDIRNIADEVISRGKNYHSKVLKQIALAADENVATKLGVMLGSQVFYSEIIHFANKSPLQLEVRWVNCRYAPHYLEQNFSLITPNQYLSQNCPLSAIEHTVEAIIPDSHTKQLLQLTSNEPCLLLNRRTWSGDKLVSSALLYHPGSKYKLTSKVLLS</sequence>
<comment type="caution">
    <text evidence="6">The sequence shown here is derived from an EMBL/GenBank/DDBJ whole genome shotgun (WGS) entry which is preliminary data.</text>
</comment>
<keyword evidence="3" id="KW-0804">Transcription</keyword>
<dbReference type="InterPro" id="IPR050679">
    <property type="entry name" value="Bact_HTH_transcr_reg"/>
</dbReference>
<dbReference type="PRINTS" id="PR00035">
    <property type="entry name" value="HTHGNTR"/>
</dbReference>
<dbReference type="InterPro" id="IPR000524">
    <property type="entry name" value="Tscrpt_reg_HTH_GntR"/>
</dbReference>
<proteinExistence type="predicted"/>
<dbReference type="Gene3D" id="3.40.1410.10">
    <property type="entry name" value="Chorismate lyase-like"/>
    <property type="match status" value="1"/>
</dbReference>
<dbReference type="InterPro" id="IPR036390">
    <property type="entry name" value="WH_DNA-bd_sf"/>
</dbReference>
<dbReference type="Proteomes" id="UP001152658">
    <property type="component" value="Unassembled WGS sequence"/>
</dbReference>
<keyword evidence="2" id="KW-0238">DNA-binding</keyword>
<name>A0ABM9FPA3_9VIBR</name>
<dbReference type="InterPro" id="IPR036388">
    <property type="entry name" value="WH-like_DNA-bd_sf"/>
</dbReference>
<dbReference type="InterPro" id="IPR011663">
    <property type="entry name" value="UTRA"/>
</dbReference>
<keyword evidence="1" id="KW-0805">Transcription regulation</keyword>
<dbReference type="SUPFAM" id="SSF64288">
    <property type="entry name" value="Chorismate lyase-like"/>
    <property type="match status" value="1"/>
</dbReference>
<accession>A0ABM9FPA3</accession>
<keyword evidence="7" id="KW-1185">Reference proteome</keyword>
<evidence type="ECO:0000313" key="6">
    <source>
        <dbReference type="EMBL" id="CAH8223840.1"/>
    </source>
</evidence>
<evidence type="ECO:0000256" key="3">
    <source>
        <dbReference type="ARBA" id="ARBA00023163"/>
    </source>
</evidence>
<protein>
    <recommendedName>
        <fullName evidence="4">Histidine utilization repressor</fullName>
    </recommendedName>
</protein>
<organism evidence="6 7">
    <name type="scientific">Vibrio aestuarianus</name>
    <dbReference type="NCBI Taxonomy" id="28171"/>
    <lineage>
        <taxon>Bacteria</taxon>
        <taxon>Pseudomonadati</taxon>
        <taxon>Pseudomonadota</taxon>
        <taxon>Gammaproteobacteria</taxon>
        <taxon>Vibrionales</taxon>
        <taxon>Vibrionaceae</taxon>
        <taxon>Vibrio</taxon>
    </lineage>
</organism>
<dbReference type="SUPFAM" id="SSF46785">
    <property type="entry name" value="Winged helix' DNA-binding domain"/>
    <property type="match status" value="1"/>
</dbReference>
<dbReference type="SMART" id="SM00866">
    <property type="entry name" value="UTRA"/>
    <property type="match status" value="1"/>
</dbReference>
<evidence type="ECO:0000256" key="4">
    <source>
        <dbReference type="NCBIfam" id="TIGR02018"/>
    </source>
</evidence>
<dbReference type="PROSITE" id="PS50949">
    <property type="entry name" value="HTH_GNTR"/>
    <property type="match status" value="1"/>
</dbReference>
<dbReference type="Pfam" id="PF00392">
    <property type="entry name" value="GntR"/>
    <property type="match status" value="1"/>
</dbReference>
<dbReference type="SMART" id="SM00345">
    <property type="entry name" value="HTH_GNTR"/>
    <property type="match status" value="1"/>
</dbReference>
<dbReference type="Gene3D" id="1.10.10.10">
    <property type="entry name" value="Winged helix-like DNA-binding domain superfamily/Winged helix DNA-binding domain"/>
    <property type="match status" value="1"/>
</dbReference>
<feature type="domain" description="HTH gntR-type" evidence="5">
    <location>
        <begin position="36"/>
        <end position="104"/>
    </location>
</feature>
<dbReference type="InterPro" id="IPR010248">
    <property type="entry name" value="His_ut_repres"/>
</dbReference>
<dbReference type="NCBIfam" id="TIGR02018">
    <property type="entry name" value="his_ut_repres"/>
    <property type="match status" value="1"/>
</dbReference>